<evidence type="ECO:0000313" key="2">
    <source>
        <dbReference type="Proteomes" id="UP000465778"/>
    </source>
</evidence>
<dbReference type="Proteomes" id="UP000465778">
    <property type="component" value="Unassembled WGS sequence"/>
</dbReference>
<accession>A0A800MRR0</accession>
<comment type="caution">
    <text evidence="1">The sequence shown here is derived from an EMBL/GenBank/DDBJ whole genome shotgun (WGS) entry which is preliminary data.</text>
</comment>
<reference evidence="1 2" key="1">
    <citation type="journal article" date="2020" name="G3 (Bethesda)">
        <title>Whole Genome Sequencing and Comparative Genomics of Two Nematicidal Bacillus Strains Reveals a Wide Range of Possible Virulence Factors.</title>
        <authorList>
            <person name="Susic N."/>
            <person name="Janezic S."/>
            <person name="Rupnik M."/>
            <person name="Geric Stare B."/>
        </authorList>
    </citation>
    <scope>NUCLEOTIDE SEQUENCE [LARGE SCALE GENOMIC DNA]</scope>
    <source>
        <strain evidence="1 2">I-1582</strain>
    </source>
</reference>
<organism evidence="1 2">
    <name type="scientific">Cytobacillus firmus</name>
    <name type="common">Bacillus firmus</name>
    <dbReference type="NCBI Taxonomy" id="1399"/>
    <lineage>
        <taxon>Bacteria</taxon>
        <taxon>Bacillati</taxon>
        <taxon>Bacillota</taxon>
        <taxon>Bacilli</taxon>
        <taxon>Bacillales</taxon>
        <taxon>Bacillaceae</taxon>
        <taxon>Cytobacillus</taxon>
    </lineage>
</organism>
<proteinExistence type="predicted"/>
<evidence type="ECO:0000313" key="1">
    <source>
        <dbReference type="EMBL" id="KAF0821281.1"/>
    </source>
</evidence>
<protein>
    <submittedName>
        <fullName evidence="1">Uncharacterized protein</fullName>
    </submittedName>
</protein>
<sequence>MEKSIDWKEFLKEYFKRMEKEKKKLEFKVIKNDKK</sequence>
<dbReference type="AlphaFoldDB" id="A0A800MRR0"/>
<gene>
    <name evidence="1" type="ORF">KIS1582_5003</name>
</gene>
<dbReference type="EMBL" id="VDEM01000128">
    <property type="protein sequence ID" value="KAF0821281.1"/>
    <property type="molecule type" value="Genomic_DNA"/>
</dbReference>
<name>A0A800MRR0_CYTFI</name>